<evidence type="ECO:0000313" key="6">
    <source>
        <dbReference type="Proteomes" id="UP000262712"/>
    </source>
</evidence>
<dbReference type="RefSeq" id="WP_099342404.1">
    <property type="nucleotide sequence ID" value="NZ_CP032098.1"/>
</dbReference>
<gene>
    <name evidence="3" type="primary">tolB</name>
    <name evidence="3" type="ORF">AMOL_2011</name>
    <name evidence="4" type="ORF">CPU12_07090</name>
</gene>
<protein>
    <submittedName>
        <fullName evidence="3 4">Translocation protein TolB</fullName>
    </submittedName>
</protein>
<dbReference type="AlphaFoldDB" id="A0A2G1DHN8"/>
<keyword evidence="1" id="KW-0732">Signal</keyword>
<reference evidence="3 6" key="2">
    <citation type="submission" date="2018-08" db="EMBL/GenBank/DDBJ databases">
        <title>Complete genome of the Arcobacter molluscorum type strain LMG 25693.</title>
        <authorList>
            <person name="Miller W.G."/>
            <person name="Yee E."/>
            <person name="Bono J.L."/>
        </authorList>
    </citation>
    <scope>NUCLEOTIDE SEQUENCE [LARGE SCALE GENOMIC DNA]</scope>
    <source>
        <strain evidence="3 6">CECT 7696</strain>
    </source>
</reference>
<dbReference type="SUPFAM" id="SSF69304">
    <property type="entry name" value="Tricorn protease N-terminal domain"/>
    <property type="match status" value="1"/>
</dbReference>
<dbReference type="PANTHER" id="PTHR36842:SF1">
    <property type="entry name" value="PROTEIN TOLB"/>
    <property type="match status" value="1"/>
</dbReference>
<dbReference type="Gene3D" id="2.120.10.30">
    <property type="entry name" value="TolB, C-terminal domain"/>
    <property type="match status" value="1"/>
</dbReference>
<sequence>MKKLIILLLCFFNLAFAVDAKLEIVKKSQNLPKIVVAIAKNSKDINFLKKVKKVIVNDLKVSGHFNVEATYVSTNFNSKPDLYILQKNNVDLYLNIDSINTGFGGITVNTKLYDINSKQLVQNKSFSTKYEKRYPFLSHRIAIAVNKYLKAPSIDWMDKFVIFSVYKDSKKADIYIGDYTLSFQKRIVSGGLNIFPKWVNNEQKSYYYTTYRNSVPTLIEANLYTGKKKVIMKSEGLIVASDVSKDGSKILVTASPYGQADIYLYDINTKTKQRLTTYKGIDVGAHFVENDKKIIFVSDRLNHPNIFLKTIGQRGVQRVVYHGNNNSSATTYKNYVVYSSRDKANEFGIRTFNLYLISTKSDFLRRLTSTGVNQFPKFSADGESILHIKNINGRSYVGIIRLNYNKSFTFPLNGGKIQSIDW</sequence>
<dbReference type="InterPro" id="IPR011042">
    <property type="entry name" value="6-blade_b-propeller_TolB-like"/>
</dbReference>
<evidence type="ECO:0000256" key="1">
    <source>
        <dbReference type="SAM" id="SignalP"/>
    </source>
</evidence>
<evidence type="ECO:0000313" key="4">
    <source>
        <dbReference type="EMBL" id="PHO18022.1"/>
    </source>
</evidence>
<evidence type="ECO:0000259" key="2">
    <source>
        <dbReference type="Pfam" id="PF04052"/>
    </source>
</evidence>
<feature type="signal peptide" evidence="1">
    <location>
        <begin position="1"/>
        <end position="17"/>
    </location>
</feature>
<proteinExistence type="predicted"/>
<dbReference type="EMBL" id="CP032098">
    <property type="protein sequence ID" value="AXX92965.1"/>
    <property type="molecule type" value="Genomic_DNA"/>
</dbReference>
<dbReference type="InterPro" id="IPR007195">
    <property type="entry name" value="TolB_N"/>
</dbReference>
<evidence type="ECO:0000313" key="5">
    <source>
        <dbReference type="Proteomes" id="UP000221222"/>
    </source>
</evidence>
<dbReference type="Proteomes" id="UP000221222">
    <property type="component" value="Unassembled WGS sequence"/>
</dbReference>
<dbReference type="GO" id="GO:0042597">
    <property type="term" value="C:periplasmic space"/>
    <property type="evidence" value="ECO:0007669"/>
    <property type="project" value="InterPro"/>
</dbReference>
<feature type="chain" id="PRO_5044573560" evidence="1">
    <location>
        <begin position="18"/>
        <end position="422"/>
    </location>
</feature>
<dbReference type="GO" id="GO:0015031">
    <property type="term" value="P:protein transport"/>
    <property type="evidence" value="ECO:0007669"/>
    <property type="project" value="InterPro"/>
</dbReference>
<keyword evidence="5" id="KW-1185">Reference proteome</keyword>
<dbReference type="SUPFAM" id="SSF52964">
    <property type="entry name" value="TolB, N-terminal domain"/>
    <property type="match status" value="1"/>
</dbReference>
<dbReference type="NCBIfam" id="NF003124">
    <property type="entry name" value="PRK04043.1"/>
    <property type="match status" value="1"/>
</dbReference>
<dbReference type="PANTHER" id="PTHR36842">
    <property type="entry name" value="PROTEIN TOLB HOMOLOG"/>
    <property type="match status" value="1"/>
</dbReference>
<dbReference type="Gene3D" id="3.40.50.10070">
    <property type="entry name" value="TolB, N-terminal domain"/>
    <property type="match status" value="1"/>
</dbReference>
<accession>A0A2G1DHN8</accession>
<reference evidence="4 5" key="1">
    <citation type="submission" date="2017-09" db="EMBL/GenBank/DDBJ databases">
        <title>Arcobacter canalis sp. nov., a new species isolated from a water canal contaminated with urban sewage.</title>
        <authorList>
            <person name="Perez-Cataluna A."/>
            <person name="Salas-Masso N."/>
            <person name="Figueras M.J."/>
        </authorList>
    </citation>
    <scope>NUCLEOTIDE SEQUENCE [LARGE SCALE GENOMIC DNA]</scope>
    <source>
        <strain evidence="4 5">F98-3</strain>
    </source>
</reference>
<name>A0A2G1DHN8_9BACT</name>
<dbReference type="Pfam" id="PF04052">
    <property type="entry name" value="TolB_N"/>
    <property type="match status" value="1"/>
</dbReference>
<dbReference type="KEGG" id="amol:AMOL_2011"/>
<dbReference type="Proteomes" id="UP000262712">
    <property type="component" value="Chromosome"/>
</dbReference>
<organism evidence="4 5">
    <name type="scientific">Malaciobacter molluscorum LMG 25693</name>
    <dbReference type="NCBI Taxonomy" id="870501"/>
    <lineage>
        <taxon>Bacteria</taxon>
        <taxon>Pseudomonadati</taxon>
        <taxon>Campylobacterota</taxon>
        <taxon>Epsilonproteobacteria</taxon>
        <taxon>Campylobacterales</taxon>
        <taxon>Arcobacteraceae</taxon>
        <taxon>Malaciobacter</taxon>
    </lineage>
</organism>
<dbReference type="EMBL" id="NXFY01000009">
    <property type="protein sequence ID" value="PHO18022.1"/>
    <property type="molecule type" value="Genomic_DNA"/>
</dbReference>
<evidence type="ECO:0000313" key="3">
    <source>
        <dbReference type="EMBL" id="AXX92965.1"/>
    </source>
</evidence>
<feature type="domain" description="TolB N-terminal" evidence="2">
    <location>
        <begin position="21"/>
        <end position="120"/>
    </location>
</feature>